<protein>
    <submittedName>
        <fullName evidence="2">Co-chaperonin GroES</fullName>
    </submittedName>
</protein>
<dbReference type="InterPro" id="IPR020818">
    <property type="entry name" value="Chaperonin_GroES"/>
</dbReference>
<dbReference type="GO" id="GO:0005524">
    <property type="term" value="F:ATP binding"/>
    <property type="evidence" value="ECO:0007669"/>
    <property type="project" value="InterPro"/>
</dbReference>
<sequence length="86" mass="9841">MQAVNKFIIIKSIKEKVKPNESGLILTEKHQDDIRYRKAEVRSVGNYVEGIAPGDNIYYDRHAGYGIDFDGEYLQVIKEQDVVVVL</sequence>
<gene>
    <name evidence="2" type="primary">groES</name>
</gene>
<organism evidence="2">
    <name type="scientific">uncultured virus</name>
    <dbReference type="NCBI Taxonomy" id="340016"/>
    <lineage>
        <taxon>Viruses</taxon>
        <taxon>environmental samples</taxon>
    </lineage>
</organism>
<name>A0A221S370_9VIRU</name>
<dbReference type="GO" id="GO:0044183">
    <property type="term" value="F:protein folding chaperone"/>
    <property type="evidence" value="ECO:0007669"/>
    <property type="project" value="InterPro"/>
</dbReference>
<accession>A0A221S370</accession>
<dbReference type="SMART" id="SM00883">
    <property type="entry name" value="Cpn10"/>
    <property type="match status" value="1"/>
</dbReference>
<dbReference type="Gene3D" id="2.30.33.40">
    <property type="entry name" value="GroES chaperonin"/>
    <property type="match status" value="1"/>
</dbReference>
<proteinExistence type="predicted"/>
<dbReference type="Pfam" id="PF00166">
    <property type="entry name" value="Cpn10"/>
    <property type="match status" value="1"/>
</dbReference>
<evidence type="ECO:0000256" key="1">
    <source>
        <dbReference type="ARBA" id="ARBA00023186"/>
    </source>
</evidence>
<dbReference type="InterPro" id="IPR011032">
    <property type="entry name" value="GroES-like_sf"/>
</dbReference>
<dbReference type="EMBL" id="KU970641">
    <property type="protein sequence ID" value="ASN63235.1"/>
    <property type="molecule type" value="Genomic_DNA"/>
</dbReference>
<dbReference type="SUPFAM" id="SSF50129">
    <property type="entry name" value="GroES-like"/>
    <property type="match status" value="1"/>
</dbReference>
<evidence type="ECO:0000313" key="2">
    <source>
        <dbReference type="EMBL" id="ASN63235.1"/>
    </source>
</evidence>
<keyword evidence="1" id="KW-0143">Chaperone</keyword>
<reference evidence="2" key="1">
    <citation type="submission" date="2016-03" db="EMBL/GenBank/DDBJ databases">
        <title>Novel chaperonins are prevalent in the virioplankton and link to viral biology and ecology.</title>
        <authorList>
            <person name="Marine R.L."/>
            <person name="Nasko D.J."/>
            <person name="Polson S.W."/>
            <person name="Wommack K.E."/>
        </authorList>
    </citation>
    <scope>NUCLEOTIDE SEQUENCE</scope>
</reference>
<dbReference type="InterPro" id="IPR037124">
    <property type="entry name" value="Chaperonin_GroES_sf"/>
</dbReference>